<protein>
    <recommendedName>
        <fullName evidence="1">Glycosyltransferase GT-D fold domain-containing protein</fullName>
    </recommendedName>
</protein>
<sequence>MRTTPLDRFRNYRTRALAALRIPGAPLDVAGETETLRAIRERCASIARYGDGELEIMIGGAISFQEQAPELACRLRRILREPRPNFLIGIPNFDALQIKTEDRKGSWQRYRRMFSHLVRRGAEYHSAFVSRPASIVGLESAEYFAAWQTVWAGREIVVVHHTTATAEHPMFRTAGRVNFEFCPAKNAFREYASVLERTAAHCSRPDVLFLIAAGPTAGVLAWDLAERGAQALDIGHLTAAYDEFLRKR</sequence>
<dbReference type="Proteomes" id="UP000005824">
    <property type="component" value="Unassembled WGS sequence"/>
</dbReference>
<name>B4D2E3_9BACT</name>
<dbReference type="EMBL" id="ABVL01000008">
    <property type="protein sequence ID" value="EDY19383.1"/>
    <property type="molecule type" value="Genomic_DNA"/>
</dbReference>
<dbReference type="Pfam" id="PF08759">
    <property type="entry name" value="GT-D"/>
    <property type="match status" value="1"/>
</dbReference>
<comment type="caution">
    <text evidence="2">The sequence shown here is derived from an EMBL/GenBank/DDBJ whole genome shotgun (WGS) entry which is preliminary data.</text>
</comment>
<dbReference type="eggNOG" id="COG0438">
    <property type="taxonomic scope" value="Bacteria"/>
</dbReference>
<reference evidence="2 3" key="1">
    <citation type="journal article" date="2011" name="J. Bacteriol.">
        <title>Genome sequence of Chthoniobacter flavus Ellin428, an aerobic heterotrophic soil bacterium.</title>
        <authorList>
            <person name="Kant R."/>
            <person name="van Passel M.W."/>
            <person name="Palva A."/>
            <person name="Lucas S."/>
            <person name="Lapidus A."/>
            <person name="Glavina Del Rio T."/>
            <person name="Dalin E."/>
            <person name="Tice H."/>
            <person name="Bruce D."/>
            <person name="Goodwin L."/>
            <person name="Pitluck S."/>
            <person name="Larimer F.W."/>
            <person name="Land M.L."/>
            <person name="Hauser L."/>
            <person name="Sangwan P."/>
            <person name="de Vos W.M."/>
            <person name="Janssen P.H."/>
            <person name="Smidt H."/>
        </authorList>
    </citation>
    <scope>NUCLEOTIDE SEQUENCE [LARGE SCALE GENOMIC DNA]</scope>
    <source>
        <strain evidence="2 3">Ellin428</strain>
    </source>
</reference>
<evidence type="ECO:0000313" key="2">
    <source>
        <dbReference type="EMBL" id="EDY19383.1"/>
    </source>
</evidence>
<evidence type="ECO:0000259" key="1">
    <source>
        <dbReference type="Pfam" id="PF08759"/>
    </source>
</evidence>
<evidence type="ECO:0000313" key="3">
    <source>
        <dbReference type="Proteomes" id="UP000005824"/>
    </source>
</evidence>
<accession>B4D2E3</accession>
<dbReference type="InterPro" id="IPR014869">
    <property type="entry name" value="GT-D"/>
</dbReference>
<keyword evidence="3" id="KW-1185">Reference proteome</keyword>
<dbReference type="RefSeq" id="WP_006980393.1">
    <property type="nucleotide sequence ID" value="NZ_ABVL01000008.1"/>
</dbReference>
<dbReference type="InParanoid" id="B4D2E3"/>
<dbReference type="STRING" id="497964.CfE428DRAFT_3068"/>
<gene>
    <name evidence="2" type="ORF">CfE428DRAFT_3068</name>
</gene>
<organism evidence="2 3">
    <name type="scientific">Chthoniobacter flavus Ellin428</name>
    <dbReference type="NCBI Taxonomy" id="497964"/>
    <lineage>
        <taxon>Bacteria</taxon>
        <taxon>Pseudomonadati</taxon>
        <taxon>Verrucomicrobiota</taxon>
        <taxon>Spartobacteria</taxon>
        <taxon>Chthoniobacterales</taxon>
        <taxon>Chthoniobacteraceae</taxon>
        <taxon>Chthoniobacter</taxon>
    </lineage>
</organism>
<feature type="domain" description="Glycosyltransferase GT-D fold" evidence="1">
    <location>
        <begin position="46"/>
        <end position="247"/>
    </location>
</feature>
<proteinExistence type="predicted"/>
<dbReference type="AlphaFoldDB" id="B4D2E3"/>